<dbReference type="Pfam" id="PF01408">
    <property type="entry name" value="GFO_IDH_MocA"/>
    <property type="match status" value="1"/>
</dbReference>
<dbReference type="InterPro" id="IPR036291">
    <property type="entry name" value="NAD(P)-bd_dom_sf"/>
</dbReference>
<dbReference type="PANTHER" id="PTHR43377:SF12">
    <property type="entry name" value="BINDING ROSSMANN FOLD OXIDOREDUCTASE, PUTATIVE (AFU_ORTHOLOGUE AFUA_3G11840)-RELATED"/>
    <property type="match status" value="1"/>
</dbReference>
<dbReference type="InterPro" id="IPR051450">
    <property type="entry name" value="Gfo/Idh/MocA_Oxidoreductases"/>
</dbReference>
<proteinExistence type="predicted"/>
<dbReference type="Gene3D" id="3.40.50.720">
    <property type="entry name" value="NAD(P)-binding Rossmann-like Domain"/>
    <property type="match status" value="1"/>
</dbReference>
<evidence type="ECO:0000313" key="3">
    <source>
        <dbReference type="EMBL" id="KAA8911441.1"/>
    </source>
</evidence>
<dbReference type="EMBL" id="SWFS01000283">
    <property type="protein sequence ID" value="KAA8911441.1"/>
    <property type="molecule type" value="Genomic_DNA"/>
</dbReference>
<dbReference type="PANTHER" id="PTHR43377">
    <property type="entry name" value="BILIVERDIN REDUCTASE A"/>
    <property type="match status" value="1"/>
</dbReference>
<evidence type="ECO:0000313" key="4">
    <source>
        <dbReference type="Proteomes" id="UP000761534"/>
    </source>
</evidence>
<organism evidence="3 4">
    <name type="scientific">Trichomonascus ciferrii</name>
    <dbReference type="NCBI Taxonomy" id="44093"/>
    <lineage>
        <taxon>Eukaryota</taxon>
        <taxon>Fungi</taxon>
        <taxon>Dikarya</taxon>
        <taxon>Ascomycota</taxon>
        <taxon>Saccharomycotina</taxon>
        <taxon>Dipodascomycetes</taxon>
        <taxon>Dipodascales</taxon>
        <taxon>Trichomonascaceae</taxon>
        <taxon>Trichomonascus</taxon>
        <taxon>Trichomonascus ciferrii complex</taxon>
    </lineage>
</organism>
<gene>
    <name evidence="3" type="ORF">TRICI_003803</name>
</gene>
<evidence type="ECO:0000259" key="2">
    <source>
        <dbReference type="Pfam" id="PF02894"/>
    </source>
</evidence>
<dbReference type="Pfam" id="PF02894">
    <property type="entry name" value="GFO_IDH_MocA_C"/>
    <property type="match status" value="1"/>
</dbReference>
<dbReference type="SUPFAM" id="SSF55347">
    <property type="entry name" value="Glyceraldehyde-3-phosphate dehydrogenase-like, C-terminal domain"/>
    <property type="match status" value="1"/>
</dbReference>
<accession>A0A642V244</accession>
<dbReference type="InterPro" id="IPR000683">
    <property type="entry name" value="Gfo/Idh/MocA-like_OxRdtase_N"/>
</dbReference>
<dbReference type="Proteomes" id="UP000761534">
    <property type="component" value="Unassembled WGS sequence"/>
</dbReference>
<keyword evidence="4" id="KW-1185">Reference proteome</keyword>
<protein>
    <recommendedName>
        <fullName evidence="5">Gfo/Idh/MocA-like oxidoreductase N-terminal domain-containing protein</fullName>
    </recommendedName>
</protein>
<comment type="caution">
    <text evidence="3">The sequence shown here is derived from an EMBL/GenBank/DDBJ whole genome shotgun (WGS) entry which is preliminary data.</text>
</comment>
<dbReference type="InterPro" id="IPR004104">
    <property type="entry name" value="Gfo/Idh/MocA-like_OxRdtase_C"/>
</dbReference>
<dbReference type="AlphaFoldDB" id="A0A642V244"/>
<dbReference type="OrthoDB" id="64915at2759"/>
<evidence type="ECO:0000259" key="1">
    <source>
        <dbReference type="Pfam" id="PF01408"/>
    </source>
</evidence>
<dbReference type="SUPFAM" id="SSF51735">
    <property type="entry name" value="NAD(P)-binding Rossmann-fold domains"/>
    <property type="match status" value="1"/>
</dbReference>
<dbReference type="GO" id="GO:0000166">
    <property type="term" value="F:nucleotide binding"/>
    <property type="evidence" value="ECO:0007669"/>
    <property type="project" value="InterPro"/>
</dbReference>
<dbReference type="Gene3D" id="3.30.360.10">
    <property type="entry name" value="Dihydrodipicolinate Reductase, domain 2"/>
    <property type="match status" value="1"/>
</dbReference>
<reference evidence="3" key="1">
    <citation type="journal article" date="2019" name="G3 (Bethesda)">
        <title>Genome Assemblies of Two Rare Opportunistic Yeast Pathogens: Diutina rugosa (syn. Candida rugosa) and Trichomonascus ciferrii (syn. Candida ciferrii).</title>
        <authorList>
            <person name="Mixao V."/>
            <person name="Saus E."/>
            <person name="Hansen A.P."/>
            <person name="Lass-Florl C."/>
            <person name="Gabaldon T."/>
        </authorList>
    </citation>
    <scope>NUCLEOTIDE SEQUENCE</scope>
    <source>
        <strain evidence="3">CBS 4856</strain>
    </source>
</reference>
<feature type="domain" description="Gfo/Idh/MocA-like oxidoreductase C-terminal" evidence="2">
    <location>
        <begin position="147"/>
        <end position="349"/>
    </location>
</feature>
<name>A0A642V244_9ASCO</name>
<evidence type="ECO:0008006" key="5">
    <source>
        <dbReference type="Google" id="ProtNLM"/>
    </source>
</evidence>
<dbReference type="VEuPathDB" id="FungiDB:TRICI_003803"/>
<sequence length="438" mass="49093">MSIKKVRVLVVGCGNRGEAYTRALRHAKEYIEVCGLVEPNRVRREKMKKKCGEYFEIAEDVVREYDDWPAALEDGDCYDAVLVTVLDAMHREVAVAFADRGKHLLCEKPLATNWDDCQAIYDAVKRNNVLLAIGHVLRYSPHNIQLKEMLDQGVIGDIININHTEPVGWYHFAHSFVRGNWRREDETTFALMAKSCHDLDLLLWFMGPEHLTRVSSFGSLAYFKTENKPAAASGATRCLDCPLKDSCGYSAKKIYYDDFVTGKSDWKIDTLTDIEDEPHVLSALREGPYGRCVFEADNDVCDNQVVSLEFGGRTATMTMIAFSREVCERKIQIYGTKGEINTDSNTIRLVDFGTQRTTYITPEVDAESHHGGGDRGLALAFAEAVRDVLIHGNSVTDAQAKYIRCTPEDTLASHRSVFLAEQARRAGTVVSASDPITF</sequence>
<feature type="domain" description="Gfo/Idh/MocA-like oxidoreductase N-terminal" evidence="1">
    <location>
        <begin position="6"/>
        <end position="135"/>
    </location>
</feature>